<dbReference type="GO" id="GO:0015421">
    <property type="term" value="F:ABC-type oligopeptide transporter activity"/>
    <property type="evidence" value="ECO:0007669"/>
    <property type="project" value="TreeGrafter"/>
</dbReference>
<dbReference type="SMART" id="SM00382">
    <property type="entry name" value="AAA"/>
    <property type="match status" value="1"/>
</dbReference>
<evidence type="ECO:0000256" key="2">
    <source>
        <dbReference type="ARBA" id="ARBA00022448"/>
    </source>
</evidence>
<evidence type="ECO:0000256" key="7">
    <source>
        <dbReference type="ARBA" id="ARBA00022989"/>
    </source>
</evidence>
<dbReference type="EMBL" id="CP001720">
    <property type="protein sequence ID" value="ACV61465.1"/>
    <property type="molecule type" value="Genomic_DNA"/>
</dbReference>
<dbReference type="OrthoDB" id="9771903at2"/>
<feature type="transmembrane region" description="Helical" evidence="9">
    <location>
        <begin position="165"/>
        <end position="197"/>
    </location>
</feature>
<dbReference type="InterPro" id="IPR039421">
    <property type="entry name" value="Type_1_exporter"/>
</dbReference>
<dbReference type="Gene3D" id="1.20.1560.10">
    <property type="entry name" value="ABC transporter type 1, transmembrane domain"/>
    <property type="match status" value="1"/>
</dbReference>
<dbReference type="SUPFAM" id="SSF52540">
    <property type="entry name" value="P-loop containing nucleoside triphosphate hydrolases"/>
    <property type="match status" value="1"/>
</dbReference>
<evidence type="ECO:0000256" key="1">
    <source>
        <dbReference type="ARBA" id="ARBA00004651"/>
    </source>
</evidence>
<evidence type="ECO:0000256" key="5">
    <source>
        <dbReference type="ARBA" id="ARBA00022741"/>
    </source>
</evidence>
<keyword evidence="6" id="KW-0067">ATP-binding</keyword>
<dbReference type="Proteomes" id="UP000002217">
    <property type="component" value="Chromosome"/>
</dbReference>
<keyword evidence="3" id="KW-1003">Cell membrane</keyword>
<dbReference type="Pfam" id="PF00664">
    <property type="entry name" value="ABC_membrane"/>
    <property type="match status" value="1"/>
</dbReference>
<evidence type="ECO:0000259" key="10">
    <source>
        <dbReference type="PROSITE" id="PS50893"/>
    </source>
</evidence>
<feature type="transmembrane region" description="Helical" evidence="9">
    <location>
        <begin position="40"/>
        <end position="64"/>
    </location>
</feature>
<evidence type="ECO:0000256" key="8">
    <source>
        <dbReference type="ARBA" id="ARBA00023136"/>
    </source>
</evidence>
<evidence type="ECO:0000256" key="6">
    <source>
        <dbReference type="ARBA" id="ARBA00022840"/>
    </source>
</evidence>
<evidence type="ECO:0000256" key="4">
    <source>
        <dbReference type="ARBA" id="ARBA00022692"/>
    </source>
</evidence>
<dbReference type="CDD" id="cd18545">
    <property type="entry name" value="ABC_6TM_YknV_like"/>
    <property type="match status" value="1"/>
</dbReference>
<dbReference type="GO" id="GO:0016887">
    <property type="term" value="F:ATP hydrolysis activity"/>
    <property type="evidence" value="ECO:0007669"/>
    <property type="project" value="InterPro"/>
</dbReference>
<dbReference type="Gene3D" id="3.40.50.300">
    <property type="entry name" value="P-loop containing nucleotide triphosphate hydrolases"/>
    <property type="match status" value="1"/>
</dbReference>
<dbReference type="eggNOG" id="COG1132">
    <property type="taxonomic scope" value="Bacteria"/>
</dbReference>
<dbReference type="InterPro" id="IPR003439">
    <property type="entry name" value="ABC_transporter-like_ATP-bd"/>
</dbReference>
<keyword evidence="7 9" id="KW-1133">Transmembrane helix</keyword>
<feature type="transmembrane region" description="Helical" evidence="9">
    <location>
        <begin position="76"/>
        <end position="95"/>
    </location>
</feature>
<evidence type="ECO:0000256" key="3">
    <source>
        <dbReference type="ARBA" id="ARBA00022475"/>
    </source>
</evidence>
<organism evidence="12 13">
    <name type="scientific">Desulfofarcimen acetoxidans (strain ATCC 49208 / DSM 771 / KCTC 5769 / VKM B-1644 / 5575)</name>
    <name type="common">Desulfotomaculum acetoxidans</name>
    <dbReference type="NCBI Taxonomy" id="485916"/>
    <lineage>
        <taxon>Bacteria</taxon>
        <taxon>Bacillati</taxon>
        <taxon>Bacillota</taxon>
        <taxon>Clostridia</taxon>
        <taxon>Eubacteriales</taxon>
        <taxon>Peptococcaceae</taxon>
        <taxon>Desulfofarcimen</taxon>
    </lineage>
</organism>
<protein>
    <submittedName>
        <fullName evidence="12">ABC transporter related</fullName>
    </submittedName>
</protein>
<keyword evidence="5" id="KW-0547">Nucleotide-binding</keyword>
<reference evidence="12 13" key="1">
    <citation type="journal article" date="2009" name="Stand. Genomic Sci.">
        <title>Complete genome sequence of Desulfotomaculum acetoxidans type strain (5575).</title>
        <authorList>
            <person name="Spring S."/>
            <person name="Lapidus A."/>
            <person name="Schroder M."/>
            <person name="Gleim D."/>
            <person name="Sims D."/>
            <person name="Meincke L."/>
            <person name="Glavina Del Rio T."/>
            <person name="Tice H."/>
            <person name="Copeland A."/>
            <person name="Cheng J.F."/>
            <person name="Lucas S."/>
            <person name="Chen F."/>
            <person name="Nolan M."/>
            <person name="Bruce D."/>
            <person name="Goodwin L."/>
            <person name="Pitluck S."/>
            <person name="Ivanova N."/>
            <person name="Mavromatis K."/>
            <person name="Mikhailova N."/>
            <person name="Pati A."/>
            <person name="Chen A."/>
            <person name="Palaniappan K."/>
            <person name="Land M."/>
            <person name="Hauser L."/>
            <person name="Chang Y.J."/>
            <person name="Jeffries C.D."/>
            <person name="Chain P."/>
            <person name="Saunders E."/>
            <person name="Brettin T."/>
            <person name="Detter J.C."/>
            <person name="Goker M."/>
            <person name="Bristow J."/>
            <person name="Eisen J.A."/>
            <person name="Markowitz V."/>
            <person name="Hugenholtz P."/>
            <person name="Kyrpides N.C."/>
            <person name="Klenk H.P."/>
            <person name="Han C."/>
        </authorList>
    </citation>
    <scope>NUCLEOTIDE SEQUENCE [LARGE SCALE GENOMIC DNA]</scope>
    <source>
        <strain evidence="13">ATCC 49208 / DSM 771 / VKM B-1644</strain>
    </source>
</reference>
<dbReference type="InterPro" id="IPR003593">
    <property type="entry name" value="AAA+_ATPase"/>
</dbReference>
<proteinExistence type="predicted"/>
<dbReference type="PROSITE" id="PS50893">
    <property type="entry name" value="ABC_TRANSPORTER_2"/>
    <property type="match status" value="1"/>
</dbReference>
<dbReference type="STRING" id="485916.Dtox_0545"/>
<dbReference type="AlphaFoldDB" id="C8W610"/>
<keyword evidence="4 9" id="KW-0812">Transmembrane</keyword>
<gene>
    <name evidence="12" type="ordered locus">Dtox_0545</name>
</gene>
<dbReference type="GO" id="GO:0005886">
    <property type="term" value="C:plasma membrane"/>
    <property type="evidence" value="ECO:0007669"/>
    <property type="project" value="UniProtKB-SubCell"/>
</dbReference>
<dbReference type="InterPro" id="IPR036640">
    <property type="entry name" value="ABC1_TM_sf"/>
</dbReference>
<keyword evidence="13" id="KW-1185">Reference proteome</keyword>
<dbReference type="RefSeq" id="WP_015756184.1">
    <property type="nucleotide sequence ID" value="NC_013216.1"/>
</dbReference>
<sequence>MRGEGLFRRYSSKGEKNYRFSQMDAGALHFFWKYLEPHQLSLYGAIAATLLVTACTIAGPYLLMKGIDRYIASRDLTGLTVITLLYIAVNVALWVGTFWQSYLAGAVGEKVVFGIRQDLLAHVESLSLDFFEYRSPGEIMSRLIHDVNTLSDLISTGLVDFVGDVLVIIAIVGMMLLLNTSLALLTFTTIPLIYFFISFWGGKMRKAFQDVRVKIADINSELQENITAIRVVQSMSRKEINIEKFEALNQNNMRANMRAMSIFSLFFPMISFVGSIGTALILWHGGQLVVGKAVSVGLLVAFLQYVERFYRPLREISQSFNLFQSAAASLDRIYEYLKIKAVIAEPAVTSLPSAGFRGEVEFCQVSFAYVKDRPVLQNINMHIESGTTVALVGHTGAGKTTILSLLARLYEVQEGQILIDGVDIRQIAADQLRKVLAVVQQDPFLFSTTVMENIRYGNPSATDEMVIEAAKALGVHDIIEQLPAGYQTDVGRRGERLSGGQVQIIALVRVFLADPLILVLDEATSSLDSRTEANIKQALIRLLEGRTGIIIAHRFVLLELADRIFVLEGGSITASGCHEQVYRQSELYRRLYEGQLLFGDMV</sequence>
<feature type="transmembrane region" description="Helical" evidence="9">
    <location>
        <begin position="262"/>
        <end position="283"/>
    </location>
</feature>
<feature type="domain" description="ABC transmembrane type-1" evidence="11">
    <location>
        <begin position="44"/>
        <end position="325"/>
    </location>
</feature>
<accession>C8W610</accession>
<dbReference type="KEGG" id="dae:Dtox_0545"/>
<evidence type="ECO:0000256" key="9">
    <source>
        <dbReference type="SAM" id="Phobius"/>
    </source>
</evidence>
<dbReference type="HOGENOM" id="CLU_000604_84_9_9"/>
<dbReference type="SUPFAM" id="SSF90123">
    <property type="entry name" value="ABC transporter transmembrane region"/>
    <property type="match status" value="1"/>
</dbReference>
<dbReference type="GO" id="GO:0005524">
    <property type="term" value="F:ATP binding"/>
    <property type="evidence" value="ECO:0007669"/>
    <property type="project" value="UniProtKB-KW"/>
</dbReference>
<evidence type="ECO:0000313" key="12">
    <source>
        <dbReference type="EMBL" id="ACV61465.1"/>
    </source>
</evidence>
<dbReference type="PANTHER" id="PTHR43394">
    <property type="entry name" value="ATP-DEPENDENT PERMEASE MDL1, MITOCHONDRIAL"/>
    <property type="match status" value="1"/>
</dbReference>
<dbReference type="PANTHER" id="PTHR43394:SF1">
    <property type="entry name" value="ATP-BINDING CASSETTE SUB-FAMILY B MEMBER 10, MITOCHONDRIAL"/>
    <property type="match status" value="1"/>
</dbReference>
<dbReference type="Pfam" id="PF00005">
    <property type="entry name" value="ABC_tran"/>
    <property type="match status" value="1"/>
</dbReference>
<keyword evidence="2" id="KW-0813">Transport</keyword>
<dbReference type="PROSITE" id="PS50929">
    <property type="entry name" value="ABC_TM1F"/>
    <property type="match status" value="1"/>
</dbReference>
<evidence type="ECO:0000259" key="11">
    <source>
        <dbReference type="PROSITE" id="PS50929"/>
    </source>
</evidence>
<evidence type="ECO:0000313" key="13">
    <source>
        <dbReference type="Proteomes" id="UP000002217"/>
    </source>
</evidence>
<feature type="domain" description="ABC transporter" evidence="10">
    <location>
        <begin position="360"/>
        <end position="594"/>
    </location>
</feature>
<comment type="subcellular location">
    <subcellularLocation>
        <location evidence="1">Cell membrane</location>
        <topology evidence="1">Multi-pass membrane protein</topology>
    </subcellularLocation>
</comment>
<dbReference type="FunFam" id="3.40.50.300:FF:000221">
    <property type="entry name" value="Multidrug ABC transporter ATP-binding protein"/>
    <property type="match status" value="1"/>
</dbReference>
<dbReference type="InterPro" id="IPR011527">
    <property type="entry name" value="ABC1_TM_dom"/>
</dbReference>
<keyword evidence="8 9" id="KW-0472">Membrane</keyword>
<dbReference type="InterPro" id="IPR027417">
    <property type="entry name" value="P-loop_NTPase"/>
</dbReference>
<name>C8W610_DESAS</name>